<dbReference type="EMBL" id="CP000362">
    <property type="protein sequence ID" value="ABG30273.1"/>
    <property type="molecule type" value="Genomic_DNA"/>
</dbReference>
<dbReference type="SUPFAM" id="SSF53383">
    <property type="entry name" value="PLP-dependent transferases"/>
    <property type="match status" value="1"/>
</dbReference>
<protein>
    <submittedName>
        <fullName evidence="5">DegT/DnrJ/EryC1/StrS aminotransferase family</fullName>
    </submittedName>
</protein>
<dbReference type="InterPro" id="IPR015422">
    <property type="entry name" value="PyrdxlP-dep_Trfase_small"/>
</dbReference>
<dbReference type="InterPro" id="IPR000653">
    <property type="entry name" value="DegT/StrS_aminotransferase"/>
</dbReference>
<sequence length="388" mass="42296">MEWRIPFNKPALVGTESGEVQQVFAQGKFAGGGTFNKACNRWLRDHLDASGVLITTSCTHALEMAALLCDLQPQDEVILPSYAFTSTATAFARCGAKLVFVDCEAATMNLDANAVAAAITPRSKVIVALHYAGVSCDMRALRALADEHGLKIVEDAAQALFASYDGKPCGTLGDYGCFSFHETKNMHCGEGGALVLNRPEDVQKAEVLLEKGTNRMQFFRGETSRYEWVGMGSSYVPSELNAAFLLAQLKAGAQITQARLASWQSYERLLRPLEEAGHVALPNPPRDCQHNAHIFWIKLAGKPERDAMIAHLKAQGIAAVFHYIPLHSAPAGRVYGTFHGEDINTTRESERLLRLPLYYAITQEEIAEVVHAVTAFFALTGETHSAVG</sequence>
<comment type="similarity">
    <text evidence="1 4">Belongs to the DegT/DnrJ/EryC1 family.</text>
</comment>
<dbReference type="GO" id="GO:0000271">
    <property type="term" value="P:polysaccharide biosynthetic process"/>
    <property type="evidence" value="ECO:0007669"/>
    <property type="project" value="TreeGrafter"/>
</dbReference>
<keyword evidence="6" id="KW-1185">Reference proteome</keyword>
<evidence type="ECO:0000256" key="4">
    <source>
        <dbReference type="RuleBase" id="RU004508"/>
    </source>
</evidence>
<keyword evidence="5" id="KW-0808">Transferase</keyword>
<dbReference type="InterPro" id="IPR015421">
    <property type="entry name" value="PyrdxlP-dep_Trfase_major"/>
</dbReference>
<dbReference type="eggNOG" id="COG0399">
    <property type="taxonomic scope" value="Bacteria"/>
</dbReference>
<evidence type="ECO:0000256" key="3">
    <source>
        <dbReference type="PIRSR" id="PIRSR000390-2"/>
    </source>
</evidence>
<dbReference type="Proteomes" id="UP000007029">
    <property type="component" value="Chromosome"/>
</dbReference>
<dbReference type="InterPro" id="IPR015424">
    <property type="entry name" value="PyrdxlP-dep_Trfase"/>
</dbReference>
<evidence type="ECO:0000256" key="1">
    <source>
        <dbReference type="ARBA" id="ARBA00037999"/>
    </source>
</evidence>
<dbReference type="NCBIfam" id="TIGR02379">
    <property type="entry name" value="ECA_wecE"/>
    <property type="match status" value="1"/>
</dbReference>
<accession>Q16CM0</accession>
<organism evidence="5 6">
    <name type="scientific">Roseobacter denitrificans (strain ATCC 33942 / OCh 114)</name>
    <name type="common">Erythrobacter sp. (strain OCh 114)</name>
    <name type="synonym">Roseobacter denitrificans</name>
    <dbReference type="NCBI Taxonomy" id="375451"/>
    <lineage>
        <taxon>Bacteria</taxon>
        <taxon>Pseudomonadati</taxon>
        <taxon>Pseudomonadota</taxon>
        <taxon>Alphaproteobacteria</taxon>
        <taxon>Rhodobacterales</taxon>
        <taxon>Roseobacteraceae</taxon>
        <taxon>Roseobacter</taxon>
    </lineage>
</organism>
<name>Q16CM0_ROSDO</name>
<dbReference type="CDD" id="cd00616">
    <property type="entry name" value="AHBA_syn"/>
    <property type="match status" value="1"/>
</dbReference>
<dbReference type="NCBIfam" id="NF008687">
    <property type="entry name" value="PRK11706.1"/>
    <property type="match status" value="1"/>
</dbReference>
<reference evidence="5 6" key="1">
    <citation type="journal article" date="2007" name="J. Bacteriol.">
        <title>The complete genome sequence of Roseobacter denitrificans reveals a mixotrophic rather than photosynthetic metabolism.</title>
        <authorList>
            <person name="Swingley W.D."/>
            <person name="Sadekar S."/>
            <person name="Mastrian S.D."/>
            <person name="Matthies H.J."/>
            <person name="Hao J."/>
            <person name="Ramos H."/>
            <person name="Acharya C.R."/>
            <person name="Conrad A.L."/>
            <person name="Taylor H.L."/>
            <person name="Dejesa L.C."/>
            <person name="Shah M.K."/>
            <person name="O'huallachain M.E."/>
            <person name="Lince M.T."/>
            <person name="Blankenship R.E."/>
            <person name="Beatty J.T."/>
            <person name="Touchman J.W."/>
        </authorList>
    </citation>
    <scope>NUCLEOTIDE SEQUENCE [LARGE SCALE GENOMIC DNA]</scope>
    <source>
        <strain evidence="6">ATCC 33942 / OCh 114</strain>
    </source>
</reference>
<dbReference type="PIRSF" id="PIRSF000390">
    <property type="entry name" value="PLP_StrS"/>
    <property type="match status" value="1"/>
</dbReference>
<feature type="active site" description="Proton acceptor" evidence="2">
    <location>
        <position position="184"/>
    </location>
</feature>
<dbReference type="Gene3D" id="3.90.1150.10">
    <property type="entry name" value="Aspartate Aminotransferase, domain 1"/>
    <property type="match status" value="1"/>
</dbReference>
<evidence type="ECO:0000256" key="2">
    <source>
        <dbReference type="PIRSR" id="PIRSR000390-1"/>
    </source>
</evidence>
<dbReference type="HOGENOM" id="CLU_033332_0_2_5"/>
<dbReference type="KEGG" id="rde:RD1_0568"/>
<proteinExistence type="inferred from homology"/>
<dbReference type="GO" id="GO:0019180">
    <property type="term" value="F:dTDP-4-amino-4,6-dideoxygalactose transaminase activity"/>
    <property type="evidence" value="ECO:0007669"/>
    <property type="project" value="TreeGrafter"/>
</dbReference>
<dbReference type="Gene3D" id="3.40.640.10">
    <property type="entry name" value="Type I PLP-dependent aspartate aminotransferase-like (Major domain)"/>
    <property type="match status" value="1"/>
</dbReference>
<dbReference type="STRING" id="375451.RD1_0568"/>
<gene>
    <name evidence="5" type="ordered locus">RD1_0568</name>
</gene>
<keyword evidence="3 4" id="KW-0663">Pyridoxal phosphate</keyword>
<feature type="modified residue" description="N6-(pyridoxal phosphate)lysine" evidence="3">
    <location>
        <position position="184"/>
    </location>
</feature>
<keyword evidence="5" id="KW-0032">Aminotransferase</keyword>
<dbReference type="InterPro" id="IPR012749">
    <property type="entry name" value="WecE-like"/>
</dbReference>
<evidence type="ECO:0000313" key="6">
    <source>
        <dbReference type="Proteomes" id="UP000007029"/>
    </source>
</evidence>
<evidence type="ECO:0000313" key="5">
    <source>
        <dbReference type="EMBL" id="ABG30273.1"/>
    </source>
</evidence>
<dbReference type="PANTHER" id="PTHR30244:SF34">
    <property type="entry name" value="DTDP-4-AMINO-4,6-DIDEOXYGALACTOSE TRANSAMINASE"/>
    <property type="match status" value="1"/>
</dbReference>
<dbReference type="PANTHER" id="PTHR30244">
    <property type="entry name" value="TRANSAMINASE"/>
    <property type="match status" value="1"/>
</dbReference>
<dbReference type="AlphaFoldDB" id="Q16CM0"/>
<dbReference type="Pfam" id="PF01041">
    <property type="entry name" value="DegT_DnrJ_EryC1"/>
    <property type="match status" value="1"/>
</dbReference>
<dbReference type="RefSeq" id="WP_011566895.1">
    <property type="nucleotide sequence ID" value="NC_008209.1"/>
</dbReference>
<dbReference type="GO" id="GO:0030170">
    <property type="term" value="F:pyridoxal phosphate binding"/>
    <property type="evidence" value="ECO:0007669"/>
    <property type="project" value="TreeGrafter"/>
</dbReference>